<reference evidence="2 3" key="1">
    <citation type="submission" date="2019-03" db="EMBL/GenBank/DDBJ databases">
        <title>Genomic Encyclopedia of Archaeal and Bacterial Type Strains, Phase II (KMG-II): from individual species to whole genera.</title>
        <authorList>
            <person name="Goeker M."/>
        </authorList>
    </citation>
    <scope>NUCLEOTIDE SEQUENCE [LARGE SCALE GENOMIC DNA]</scope>
    <source>
        <strain evidence="2 3">DSM 25687</strain>
    </source>
</reference>
<evidence type="ECO:0000313" key="2">
    <source>
        <dbReference type="EMBL" id="TDP60803.1"/>
    </source>
</evidence>
<protein>
    <submittedName>
        <fullName evidence="2">Uncharacterized protein</fullName>
    </submittedName>
</protein>
<accession>A0A4R6QFS8</accession>
<proteinExistence type="predicted"/>
<gene>
    <name evidence="2" type="ORF">BC748_0403</name>
</gene>
<dbReference type="EMBL" id="SNXR01000011">
    <property type="protein sequence ID" value="TDP60803.1"/>
    <property type="molecule type" value="Genomic_DNA"/>
</dbReference>
<keyword evidence="1" id="KW-0472">Membrane</keyword>
<evidence type="ECO:0000313" key="3">
    <source>
        <dbReference type="Proteomes" id="UP000295260"/>
    </source>
</evidence>
<evidence type="ECO:0000256" key="1">
    <source>
        <dbReference type="SAM" id="Phobius"/>
    </source>
</evidence>
<organism evidence="2 3">
    <name type="scientific">Flavobacterium dankookense</name>
    <dbReference type="NCBI Taxonomy" id="706186"/>
    <lineage>
        <taxon>Bacteria</taxon>
        <taxon>Pseudomonadati</taxon>
        <taxon>Bacteroidota</taxon>
        <taxon>Flavobacteriia</taxon>
        <taxon>Flavobacteriales</taxon>
        <taxon>Flavobacteriaceae</taxon>
        <taxon>Flavobacterium</taxon>
    </lineage>
</organism>
<comment type="caution">
    <text evidence="2">The sequence shown here is derived from an EMBL/GenBank/DDBJ whole genome shotgun (WGS) entry which is preliminary data.</text>
</comment>
<feature type="transmembrane region" description="Helical" evidence="1">
    <location>
        <begin position="67"/>
        <end position="87"/>
    </location>
</feature>
<keyword evidence="1" id="KW-0812">Transmembrane</keyword>
<keyword evidence="1" id="KW-1133">Transmembrane helix</keyword>
<sequence length="139" mass="16189">MLKIYYRIWVSLFLSIKHSQKGNEKSAILLSLITLSLTNFLNVFFIACLIFLSGIEVNFLEILPENKFLRSLTILLIFLLPNYFLLINDNKHKSLLDKFESQNSKNLGTKYFLVSSCLCLLLVFLTIIFPEFFNLNVKK</sequence>
<dbReference type="Proteomes" id="UP000295260">
    <property type="component" value="Unassembled WGS sequence"/>
</dbReference>
<feature type="transmembrane region" description="Helical" evidence="1">
    <location>
        <begin position="27"/>
        <end position="55"/>
    </location>
</feature>
<keyword evidence="3" id="KW-1185">Reference proteome</keyword>
<name>A0A4R6QFS8_9FLAO</name>
<feature type="transmembrane region" description="Helical" evidence="1">
    <location>
        <begin position="108"/>
        <end position="129"/>
    </location>
</feature>
<dbReference type="AlphaFoldDB" id="A0A4R6QFS8"/>